<evidence type="ECO:0000313" key="2">
    <source>
        <dbReference type="Proteomes" id="UP000249169"/>
    </source>
</evidence>
<dbReference type="Proteomes" id="UP000249169">
    <property type="component" value="Unassembled WGS sequence"/>
</dbReference>
<dbReference type="RefSeq" id="WP_111730070.1">
    <property type="nucleotide sequence ID" value="NZ_QHKO01000005.1"/>
</dbReference>
<dbReference type="EMBL" id="QHKO01000005">
    <property type="protein sequence ID" value="RAL21505.1"/>
    <property type="molecule type" value="Genomic_DNA"/>
</dbReference>
<keyword evidence="2" id="KW-1185">Reference proteome</keyword>
<comment type="caution">
    <text evidence="1">The sequence shown here is derived from an EMBL/GenBank/DDBJ whole genome shotgun (WGS) entry which is preliminary data.</text>
</comment>
<organism evidence="1 2">
    <name type="scientific">Lujinxingia litoralis</name>
    <dbReference type="NCBI Taxonomy" id="2211119"/>
    <lineage>
        <taxon>Bacteria</taxon>
        <taxon>Deltaproteobacteria</taxon>
        <taxon>Bradymonadales</taxon>
        <taxon>Lujinxingiaceae</taxon>
        <taxon>Lujinxingia</taxon>
    </lineage>
</organism>
<evidence type="ECO:0008006" key="3">
    <source>
        <dbReference type="Google" id="ProtNLM"/>
    </source>
</evidence>
<proteinExistence type="predicted"/>
<name>A0A328C4J1_9DELT</name>
<protein>
    <recommendedName>
        <fullName evidence="3">CdiI immunity protein domain-containing protein</fullName>
    </recommendedName>
</protein>
<gene>
    <name evidence="1" type="ORF">DL240_11625</name>
</gene>
<sequence length="94" mass="10381">MSQSLDDAKASPTFCAFARVALGFAAIDINICSGRSNDVFLDTFRRELDETIAGKGVSRSVYEALTDDEFEDDQAYVDFLKGLRAYLFEDGPLP</sequence>
<evidence type="ECO:0000313" key="1">
    <source>
        <dbReference type="EMBL" id="RAL21505.1"/>
    </source>
</evidence>
<accession>A0A328C4J1</accession>
<dbReference type="AlphaFoldDB" id="A0A328C4J1"/>
<dbReference type="OrthoDB" id="7690112at2"/>
<reference evidence="1 2" key="1">
    <citation type="submission" date="2018-05" db="EMBL/GenBank/DDBJ databases">
        <title>Lujinxingia marina gen. nov. sp. nov., a new facultative anaerobic member of the class Deltaproteobacteria, and proposal of Lujinxingaceae fam. nov.</title>
        <authorList>
            <person name="Li C.-M."/>
        </authorList>
    </citation>
    <scope>NUCLEOTIDE SEQUENCE [LARGE SCALE GENOMIC DNA]</scope>
    <source>
        <strain evidence="1 2">B210</strain>
    </source>
</reference>